<dbReference type="InterPro" id="IPR023606">
    <property type="entry name" value="CoA-Trfase_III_dom_1_sf"/>
</dbReference>
<evidence type="ECO:0000256" key="1">
    <source>
        <dbReference type="ARBA" id="ARBA00022679"/>
    </source>
</evidence>
<dbReference type="Pfam" id="PF02515">
    <property type="entry name" value="CoA_transf_3"/>
    <property type="match status" value="1"/>
</dbReference>
<dbReference type="GO" id="GO:0008410">
    <property type="term" value="F:CoA-transferase activity"/>
    <property type="evidence" value="ECO:0007669"/>
    <property type="project" value="TreeGrafter"/>
</dbReference>
<dbReference type="SUPFAM" id="SSF89796">
    <property type="entry name" value="CoA-transferase family III (CaiB/BaiF)"/>
    <property type="match status" value="1"/>
</dbReference>
<dbReference type="PANTHER" id="PTHR48207:SF3">
    <property type="entry name" value="SUCCINATE--HYDROXYMETHYLGLUTARATE COA-TRANSFERASE"/>
    <property type="match status" value="1"/>
</dbReference>
<sequence>MGALSHIRVLDLTRVLAGPWCAQTLADFGADVIKVERPGAGDDTRHWGPPYLKDADGADTAEAAYYLAANRNKRSVTIDIATPEGQQIVRELAAQSDVVLENYKVGQLKKYGLDYDSLRAVKPDLVYCSVTGFGQTGPYAHRAGYDFIIQGIGGFMSITGERDGEPGGGPQKAGVAIADLATGLYSTIAVLAALAHRDRTGEGQYIDMALLDVQVALLANMNTNFLASGKPPVRWGNAHPNIVPYQTFQTRDGWIIVAVGNDGQFRKFVEVGGQPGLADDERFATNPSRVRHRDTLVPILAEMVKARDKADWIGALEAAGVPCGPINDLDEVFDNEQVVARGMQVSLPHPCGADAKLVRNPIRMSATPPDARTAPPLLGAQTDDVLRDMLGYDDAKIASLRAKQAI</sequence>
<dbReference type="EMBL" id="CABWIL020000007">
    <property type="protein sequence ID" value="CAB3963665.1"/>
    <property type="molecule type" value="Genomic_DNA"/>
</dbReference>
<evidence type="ECO:0000313" key="3">
    <source>
        <dbReference type="Proteomes" id="UP000494301"/>
    </source>
</evidence>
<dbReference type="Gene3D" id="3.40.50.10540">
    <property type="entry name" value="Crotonobetainyl-coa:carnitine coa-transferase, domain 1"/>
    <property type="match status" value="1"/>
</dbReference>
<keyword evidence="1" id="KW-0808">Transferase</keyword>
<accession>A0A6J5IV95</accession>
<dbReference type="InterPro" id="IPR044855">
    <property type="entry name" value="CoA-Trfase_III_dom3_sf"/>
</dbReference>
<protein>
    <submittedName>
        <fullName evidence="2">L-carnitine dehydratase/bile acid-inducible protein F</fullName>
    </submittedName>
</protein>
<proteinExistence type="predicted"/>
<name>A0A6J5IV95_9BURK</name>
<dbReference type="InterPro" id="IPR050483">
    <property type="entry name" value="CoA-transferase_III_domain"/>
</dbReference>
<dbReference type="Proteomes" id="UP000494301">
    <property type="component" value="Unassembled WGS sequence"/>
</dbReference>
<evidence type="ECO:0000313" key="2">
    <source>
        <dbReference type="EMBL" id="CAB3963665.1"/>
    </source>
</evidence>
<dbReference type="AlphaFoldDB" id="A0A6J5IV95"/>
<dbReference type="RefSeq" id="WP_122945102.1">
    <property type="nucleotide sequence ID" value="NZ_CABVQF010000006.1"/>
</dbReference>
<organism evidence="2 3">
    <name type="scientific">Burkholderia aenigmatica</name>
    <dbReference type="NCBI Taxonomy" id="2015348"/>
    <lineage>
        <taxon>Bacteria</taxon>
        <taxon>Pseudomonadati</taxon>
        <taxon>Pseudomonadota</taxon>
        <taxon>Betaproteobacteria</taxon>
        <taxon>Burkholderiales</taxon>
        <taxon>Burkholderiaceae</taxon>
        <taxon>Burkholderia</taxon>
        <taxon>Burkholderia cepacia complex</taxon>
    </lineage>
</organism>
<dbReference type="Gene3D" id="3.30.1540.10">
    <property type="entry name" value="formyl-coa transferase, domain 3"/>
    <property type="match status" value="1"/>
</dbReference>
<dbReference type="PANTHER" id="PTHR48207">
    <property type="entry name" value="SUCCINATE--HYDROXYMETHYLGLUTARATE COA-TRANSFERASE"/>
    <property type="match status" value="1"/>
</dbReference>
<gene>
    <name evidence="2" type="ORF">BLA3211_02447</name>
</gene>
<reference evidence="2 3" key="1">
    <citation type="submission" date="2020-04" db="EMBL/GenBank/DDBJ databases">
        <authorList>
            <person name="Depoorter E."/>
        </authorList>
    </citation>
    <scope>NUCLEOTIDE SEQUENCE [LARGE SCALE GENOMIC DNA]</scope>
    <source>
        <strain evidence="2 3">BCC0217</strain>
    </source>
</reference>
<dbReference type="InterPro" id="IPR003673">
    <property type="entry name" value="CoA-Trfase_fam_III"/>
</dbReference>